<dbReference type="STRING" id="139420.A0A371CNX4"/>
<keyword evidence="1" id="KW-0732">Signal</keyword>
<evidence type="ECO:0000313" key="2">
    <source>
        <dbReference type="EMBL" id="RDX41998.1"/>
    </source>
</evidence>
<gene>
    <name evidence="2" type="ORF">OH76DRAFT_1458976</name>
</gene>
<evidence type="ECO:0000256" key="1">
    <source>
        <dbReference type="SAM" id="SignalP"/>
    </source>
</evidence>
<proteinExistence type="predicted"/>
<sequence>MVRLTSTAGFFAFTAFMFAHAAPTTPARRQLGNLQCNINRGEIVFHVAQLASTVSSLGNATGLVATNNSTDDDVAALQSGAVGVGGAIKQILSALVTGDDADPDLRNQVGGNLTTVLLALTDLNSTDPTASALLAQANEQLTNSVLAANGVVNNCK</sequence>
<dbReference type="Proteomes" id="UP000256964">
    <property type="component" value="Unassembled WGS sequence"/>
</dbReference>
<evidence type="ECO:0000313" key="3">
    <source>
        <dbReference type="Proteomes" id="UP000256964"/>
    </source>
</evidence>
<dbReference type="OrthoDB" id="3178264at2759"/>
<dbReference type="EMBL" id="KZ857496">
    <property type="protein sequence ID" value="RDX41998.1"/>
    <property type="molecule type" value="Genomic_DNA"/>
</dbReference>
<accession>A0A371CNX4</accession>
<organism evidence="2 3">
    <name type="scientific">Lentinus brumalis</name>
    <dbReference type="NCBI Taxonomy" id="2498619"/>
    <lineage>
        <taxon>Eukaryota</taxon>
        <taxon>Fungi</taxon>
        <taxon>Dikarya</taxon>
        <taxon>Basidiomycota</taxon>
        <taxon>Agaricomycotina</taxon>
        <taxon>Agaricomycetes</taxon>
        <taxon>Polyporales</taxon>
        <taxon>Polyporaceae</taxon>
        <taxon>Lentinus</taxon>
    </lineage>
</organism>
<feature type="chain" id="PRO_5016720302" description="Hydrophobic surface binding protein A" evidence="1">
    <location>
        <begin position="22"/>
        <end position="156"/>
    </location>
</feature>
<protein>
    <recommendedName>
        <fullName evidence="4">Hydrophobic surface binding protein A</fullName>
    </recommendedName>
</protein>
<keyword evidence="3" id="KW-1185">Reference proteome</keyword>
<evidence type="ECO:0008006" key="4">
    <source>
        <dbReference type="Google" id="ProtNLM"/>
    </source>
</evidence>
<feature type="signal peptide" evidence="1">
    <location>
        <begin position="1"/>
        <end position="21"/>
    </location>
</feature>
<name>A0A371CNX4_9APHY</name>
<dbReference type="AlphaFoldDB" id="A0A371CNX4"/>
<reference evidence="2 3" key="1">
    <citation type="journal article" date="2018" name="Biotechnol. Biofuels">
        <title>Integrative visual omics of the white-rot fungus Polyporus brumalis exposes the biotechnological potential of its oxidative enzymes for delignifying raw plant biomass.</title>
        <authorList>
            <person name="Miyauchi S."/>
            <person name="Rancon A."/>
            <person name="Drula E."/>
            <person name="Hage H."/>
            <person name="Chaduli D."/>
            <person name="Favel A."/>
            <person name="Grisel S."/>
            <person name="Henrissat B."/>
            <person name="Herpoel-Gimbert I."/>
            <person name="Ruiz-Duenas F.J."/>
            <person name="Chevret D."/>
            <person name="Hainaut M."/>
            <person name="Lin J."/>
            <person name="Wang M."/>
            <person name="Pangilinan J."/>
            <person name="Lipzen A."/>
            <person name="Lesage-Meessen L."/>
            <person name="Navarro D."/>
            <person name="Riley R."/>
            <person name="Grigoriev I.V."/>
            <person name="Zhou S."/>
            <person name="Raouche S."/>
            <person name="Rosso M.N."/>
        </authorList>
    </citation>
    <scope>NUCLEOTIDE SEQUENCE [LARGE SCALE GENOMIC DNA]</scope>
    <source>
        <strain evidence="2 3">BRFM 1820</strain>
    </source>
</reference>